<name>A0AAU9TL68_EUPED</name>
<evidence type="ECO:0000313" key="1">
    <source>
        <dbReference type="EMBL" id="CAH2088354.1"/>
    </source>
</evidence>
<proteinExistence type="predicted"/>
<gene>
    <name evidence="1" type="ORF">EEDITHA_LOCUS4522</name>
</gene>
<protein>
    <submittedName>
        <fullName evidence="1">Uncharacterized protein</fullName>
    </submittedName>
</protein>
<keyword evidence="2" id="KW-1185">Reference proteome</keyword>
<dbReference type="AlphaFoldDB" id="A0AAU9TL68"/>
<reference evidence="1" key="1">
    <citation type="submission" date="2022-03" db="EMBL/GenBank/DDBJ databases">
        <authorList>
            <person name="Tunstrom K."/>
        </authorList>
    </citation>
    <scope>NUCLEOTIDE SEQUENCE</scope>
</reference>
<dbReference type="Proteomes" id="UP001153954">
    <property type="component" value="Unassembled WGS sequence"/>
</dbReference>
<comment type="caution">
    <text evidence="1">The sequence shown here is derived from an EMBL/GenBank/DDBJ whole genome shotgun (WGS) entry which is preliminary data.</text>
</comment>
<organism evidence="1 2">
    <name type="scientific">Euphydryas editha</name>
    <name type="common">Edith's checkerspot</name>
    <dbReference type="NCBI Taxonomy" id="104508"/>
    <lineage>
        <taxon>Eukaryota</taxon>
        <taxon>Metazoa</taxon>
        <taxon>Ecdysozoa</taxon>
        <taxon>Arthropoda</taxon>
        <taxon>Hexapoda</taxon>
        <taxon>Insecta</taxon>
        <taxon>Pterygota</taxon>
        <taxon>Neoptera</taxon>
        <taxon>Endopterygota</taxon>
        <taxon>Lepidoptera</taxon>
        <taxon>Glossata</taxon>
        <taxon>Ditrysia</taxon>
        <taxon>Papilionoidea</taxon>
        <taxon>Nymphalidae</taxon>
        <taxon>Nymphalinae</taxon>
        <taxon>Euphydryas</taxon>
    </lineage>
</organism>
<accession>A0AAU9TL68</accession>
<evidence type="ECO:0000313" key="2">
    <source>
        <dbReference type="Proteomes" id="UP001153954"/>
    </source>
</evidence>
<sequence length="72" mass="8438">MEPSTSYPSTSKKRFTGFSDKWTKYDPEFSDWIKKKDEFTAICKTCNSEIAIQYEGRRALTLEIKRDFQGNS</sequence>
<dbReference type="EMBL" id="CAKOGL010000007">
    <property type="protein sequence ID" value="CAH2088354.1"/>
    <property type="molecule type" value="Genomic_DNA"/>
</dbReference>